<dbReference type="Gene3D" id="1.10.10.10">
    <property type="entry name" value="Winged helix-like DNA-binding domain superfamily/Winged helix DNA-binding domain"/>
    <property type="match status" value="1"/>
</dbReference>
<dbReference type="PANTHER" id="PTHR35807">
    <property type="entry name" value="TRANSCRIPTIONAL REGULATOR REDD-RELATED"/>
    <property type="match status" value="1"/>
</dbReference>
<dbReference type="Gene3D" id="1.25.40.10">
    <property type="entry name" value="Tetratricopeptide repeat domain"/>
    <property type="match status" value="1"/>
</dbReference>
<evidence type="ECO:0000259" key="1">
    <source>
        <dbReference type="SMART" id="SM01043"/>
    </source>
</evidence>
<dbReference type="InterPro" id="IPR036388">
    <property type="entry name" value="WH-like_DNA-bd_sf"/>
</dbReference>
<dbReference type="InterPro" id="IPR016032">
    <property type="entry name" value="Sig_transdc_resp-reg_C-effctor"/>
</dbReference>
<dbReference type="EMBL" id="CACRUA010000079">
    <property type="protein sequence ID" value="VYU80473.1"/>
    <property type="molecule type" value="Genomic_DNA"/>
</dbReference>
<accession>A0A6N3HXR5</accession>
<dbReference type="Pfam" id="PF03704">
    <property type="entry name" value="BTAD"/>
    <property type="match status" value="1"/>
</dbReference>
<proteinExistence type="predicted"/>
<dbReference type="InterPro" id="IPR011990">
    <property type="entry name" value="TPR-like_helical_dom_sf"/>
</dbReference>
<dbReference type="AlphaFoldDB" id="A0A6N3HXR5"/>
<organism evidence="2">
    <name type="scientific">Clostridium symbiosum</name>
    <name type="common">Bacteroides symbiosus</name>
    <dbReference type="NCBI Taxonomy" id="1512"/>
    <lineage>
        <taxon>Bacteria</taxon>
        <taxon>Bacillati</taxon>
        <taxon>Bacillota</taxon>
        <taxon>Clostridia</taxon>
        <taxon>Lachnospirales</taxon>
        <taxon>Lachnospiraceae</taxon>
        <taxon>Otoolea</taxon>
    </lineage>
</organism>
<dbReference type="GO" id="GO:0003677">
    <property type="term" value="F:DNA binding"/>
    <property type="evidence" value="ECO:0007669"/>
    <property type="project" value="InterPro"/>
</dbReference>
<reference evidence="2" key="1">
    <citation type="submission" date="2019-11" db="EMBL/GenBank/DDBJ databases">
        <authorList>
            <person name="Feng L."/>
        </authorList>
    </citation>
    <scope>NUCLEOTIDE SEQUENCE</scope>
    <source>
        <strain evidence="2">CsymbiosumLFYP84</strain>
    </source>
</reference>
<dbReference type="GO" id="GO:0006355">
    <property type="term" value="P:regulation of DNA-templated transcription"/>
    <property type="evidence" value="ECO:0007669"/>
    <property type="project" value="InterPro"/>
</dbReference>
<name>A0A6N3HXR5_CLOSY</name>
<dbReference type="InterPro" id="IPR005158">
    <property type="entry name" value="BTAD"/>
</dbReference>
<gene>
    <name evidence="2" type="ORF">CSLFYP84_04258</name>
</gene>
<protein>
    <submittedName>
        <fullName evidence="2">Bacterial transcriptional activator domain protein</fullName>
    </submittedName>
</protein>
<dbReference type="SMART" id="SM01043">
    <property type="entry name" value="BTAD"/>
    <property type="match status" value="1"/>
</dbReference>
<dbReference type="SUPFAM" id="SSF46894">
    <property type="entry name" value="C-terminal effector domain of the bipartite response regulators"/>
    <property type="match status" value="1"/>
</dbReference>
<dbReference type="InterPro" id="IPR051677">
    <property type="entry name" value="AfsR-DnrI-RedD_regulator"/>
</dbReference>
<dbReference type="RefSeq" id="WP_021643111.1">
    <property type="nucleotide sequence ID" value="NZ_CACRUA010000079.1"/>
</dbReference>
<evidence type="ECO:0000313" key="2">
    <source>
        <dbReference type="EMBL" id="VYU80473.1"/>
    </source>
</evidence>
<dbReference type="SUPFAM" id="SSF48452">
    <property type="entry name" value="TPR-like"/>
    <property type="match status" value="1"/>
</dbReference>
<feature type="domain" description="Bacterial transcriptional activator" evidence="1">
    <location>
        <begin position="100"/>
        <end position="241"/>
    </location>
</feature>
<sequence>MLGGFSLSYKGKDYVLGRNNTAKFIQLLQLVWMQGGKGIPKDRLIQALYDRESQFNLNNSFYNLIYQMRKHMHRLGLPEIDYIIRDGGYYVMDPKLPVRVDALEFRSLIEKADMEADEEARFQVYKTAFELYKGELLPAISTEIWVTTESLQFKNMFERCTEWLGEYLKRQKDYNTMYQIYSRAAEIYPFDEWQVYQIDALLCKGEYREAFVLYDKTARFYSEEMGLPPSDKMMKCYAQMSSKMEYCPGDLSEIKNHLAENAKKTTGEGAYHCSYPSFIDAYCLLRRNMERTGRSIYLMLCTVVDYEGKMIQNQEKLKARSEALCDAIRVSLRQGDAFTKYNNSQYLILLVGTKQEDCQIIYRRISRNMKKLSGPRAELKYNVISLAELPA</sequence>